<dbReference type="InterPro" id="IPR007263">
    <property type="entry name" value="DCC1-like"/>
</dbReference>
<dbReference type="EMBL" id="JACPUR010000034">
    <property type="protein sequence ID" value="MBI3128637.1"/>
    <property type="molecule type" value="Genomic_DNA"/>
</dbReference>
<evidence type="ECO:0000313" key="1">
    <source>
        <dbReference type="EMBL" id="MBI3128637.1"/>
    </source>
</evidence>
<gene>
    <name evidence="1" type="ORF">HYZ11_13620</name>
</gene>
<name>A0A932MPH5_UNCTE</name>
<organism evidence="1 2">
    <name type="scientific">Tectimicrobiota bacterium</name>
    <dbReference type="NCBI Taxonomy" id="2528274"/>
    <lineage>
        <taxon>Bacteria</taxon>
        <taxon>Pseudomonadati</taxon>
        <taxon>Nitrospinota/Tectimicrobiota group</taxon>
        <taxon>Candidatus Tectimicrobiota</taxon>
    </lineage>
</organism>
<proteinExistence type="predicted"/>
<evidence type="ECO:0000313" key="2">
    <source>
        <dbReference type="Proteomes" id="UP000782312"/>
    </source>
</evidence>
<dbReference type="InterPro" id="IPR044691">
    <property type="entry name" value="DCC1_Trx"/>
</dbReference>
<dbReference type="PANTHER" id="PTHR34290">
    <property type="entry name" value="SI:CH73-390P7.2"/>
    <property type="match status" value="1"/>
</dbReference>
<dbReference type="Proteomes" id="UP000782312">
    <property type="component" value="Unassembled WGS sequence"/>
</dbReference>
<dbReference type="AlphaFoldDB" id="A0A932MPH5"/>
<dbReference type="PANTHER" id="PTHR34290:SF2">
    <property type="entry name" value="OS04G0668800 PROTEIN"/>
    <property type="match status" value="1"/>
</dbReference>
<protein>
    <submittedName>
        <fullName evidence="1">DUF393 domain-containing protein</fullName>
    </submittedName>
</protein>
<reference evidence="1" key="1">
    <citation type="submission" date="2020-07" db="EMBL/GenBank/DDBJ databases">
        <title>Huge and variable diversity of episymbiotic CPR bacteria and DPANN archaea in groundwater ecosystems.</title>
        <authorList>
            <person name="He C.Y."/>
            <person name="Keren R."/>
            <person name="Whittaker M."/>
            <person name="Farag I.F."/>
            <person name="Doudna J."/>
            <person name="Cate J.H.D."/>
            <person name="Banfield J.F."/>
        </authorList>
    </citation>
    <scope>NUCLEOTIDE SEQUENCE</scope>
    <source>
        <strain evidence="1">NC_groundwater_763_Ag_S-0.2um_68_21</strain>
    </source>
</reference>
<accession>A0A932MPH5</accession>
<comment type="caution">
    <text evidence="1">The sequence shown here is derived from an EMBL/GenBank/DDBJ whole genome shotgun (WGS) entry which is preliminary data.</text>
</comment>
<sequence>MAAPGDGRALLLWDGDCGFCRRSVAWVEARDRAGRIRSVPYQQASSPPMTDELRRACARWVHLILPDGRVLRAGRAALGVLALLGWERSAALLSLPPFVWLVEAGYWLVSENRGRLGRRLGFL</sequence>
<dbReference type="GO" id="GO:0015035">
    <property type="term" value="F:protein-disulfide reductase activity"/>
    <property type="evidence" value="ECO:0007669"/>
    <property type="project" value="InterPro"/>
</dbReference>
<dbReference type="Pfam" id="PF04134">
    <property type="entry name" value="DCC1-like"/>
    <property type="match status" value="1"/>
</dbReference>